<reference evidence="4" key="1">
    <citation type="submission" date="2018-04" db="EMBL/GenBank/DDBJ databases">
        <authorList>
            <person name="Liu S."/>
            <person name="Wang Z."/>
            <person name="Li J."/>
        </authorList>
    </citation>
    <scope>NUCLEOTIDE SEQUENCE [LARGE SCALE GENOMIC DNA]</scope>
    <source>
        <strain evidence="4">S1194</strain>
    </source>
</reference>
<sequence length="401" mass="42457">MSASVTATQAPASAVPIDHSRLGSLQHSAGGAGIAPIQTRSERFSSYAVSDFESVAQTDAEWKYTPLAKVRSLTTEPLDGSIYDVTTVLEGTASVDWVSRDDARIGTAGIPEDRAAANAWSTFDKALVVTISGDDARATVTRTELGSGARAAHTVIHAKANSRGTVILGNHGSAVLSENLEIVLEADADLTVVSLQEWADDALHLASHFAKLGRASKLKYVSVSLGGDVVRVNPSITLAGERADAEVYGVYFVDAGQHIEHQVFVNHAAANTVSHVTYKGALQGEGAHSVWIGDVLIGREGTGTDSYEQNRNLLLTEGARADSVPNLEIETGDIKGAGHASASGRFDDEQLFYLQARGIPEDEARRLVVRGFLGEVVQKIGIPDIENHLDEAIEAELAVNA</sequence>
<dbReference type="InterPro" id="IPR037284">
    <property type="entry name" value="SUF_FeS_clus_asmbl_SufBD_sf"/>
</dbReference>
<dbReference type="InterPro" id="IPR011542">
    <property type="entry name" value="SUF_FeS_clus_asmbl_SufD"/>
</dbReference>
<evidence type="ECO:0000259" key="2">
    <source>
        <dbReference type="Pfam" id="PF01458"/>
    </source>
</evidence>
<dbReference type="NCBIfam" id="TIGR01981">
    <property type="entry name" value="sufD"/>
    <property type="match status" value="1"/>
</dbReference>
<evidence type="ECO:0000313" key="4">
    <source>
        <dbReference type="Proteomes" id="UP000244978"/>
    </source>
</evidence>
<protein>
    <submittedName>
        <fullName evidence="3">Fe-S cluster assembly protein SufD</fullName>
    </submittedName>
</protein>
<keyword evidence="4" id="KW-1185">Reference proteome</keyword>
<name>A0A2U1SYH6_9MICO</name>
<dbReference type="PANTHER" id="PTHR43575">
    <property type="entry name" value="PROTEIN ABCI7, CHLOROPLASTIC"/>
    <property type="match status" value="1"/>
</dbReference>
<comment type="caution">
    <text evidence="3">The sequence shown here is derived from an EMBL/GenBank/DDBJ whole genome shotgun (WGS) entry which is preliminary data.</text>
</comment>
<dbReference type="SUPFAM" id="SSF101960">
    <property type="entry name" value="Stabilizer of iron transporter SufD"/>
    <property type="match status" value="1"/>
</dbReference>
<evidence type="ECO:0000313" key="3">
    <source>
        <dbReference type="EMBL" id="PWB96674.1"/>
    </source>
</evidence>
<dbReference type="RefSeq" id="WP_108996797.1">
    <property type="nucleotide sequence ID" value="NZ_QEEX01000001.1"/>
</dbReference>
<comment type="similarity">
    <text evidence="1">Belongs to the iron-sulfur cluster assembly SufBD family.</text>
</comment>
<accession>A0A2U1SYH6</accession>
<dbReference type="GO" id="GO:0016226">
    <property type="term" value="P:iron-sulfur cluster assembly"/>
    <property type="evidence" value="ECO:0007669"/>
    <property type="project" value="InterPro"/>
</dbReference>
<gene>
    <name evidence="3" type="primary">sufD</name>
    <name evidence="3" type="ORF">DF220_01590</name>
</gene>
<dbReference type="InterPro" id="IPR000825">
    <property type="entry name" value="SUF_FeS_clus_asmbl_SufBD_core"/>
</dbReference>
<dbReference type="Proteomes" id="UP000244978">
    <property type="component" value="Unassembled WGS sequence"/>
</dbReference>
<organism evidence="3 4">
    <name type="scientific">Homoserinimonas hongtaonis</name>
    <dbReference type="NCBI Taxonomy" id="2079791"/>
    <lineage>
        <taxon>Bacteria</taxon>
        <taxon>Bacillati</taxon>
        <taxon>Actinomycetota</taxon>
        <taxon>Actinomycetes</taxon>
        <taxon>Micrococcales</taxon>
        <taxon>Microbacteriaceae</taxon>
        <taxon>Homoserinimonas</taxon>
    </lineage>
</organism>
<dbReference type="PANTHER" id="PTHR43575:SF1">
    <property type="entry name" value="PROTEIN ABCI7, CHLOROPLASTIC"/>
    <property type="match status" value="1"/>
</dbReference>
<dbReference type="Pfam" id="PF01458">
    <property type="entry name" value="SUFBD_core"/>
    <property type="match status" value="1"/>
</dbReference>
<feature type="domain" description="SUF system FeS cluster assembly SufBD core" evidence="2">
    <location>
        <begin position="148"/>
        <end position="372"/>
    </location>
</feature>
<dbReference type="AlphaFoldDB" id="A0A2U1SYH6"/>
<dbReference type="InterPro" id="IPR055346">
    <property type="entry name" value="Fe-S_cluster_assembly_SufBD"/>
</dbReference>
<evidence type="ECO:0000256" key="1">
    <source>
        <dbReference type="ARBA" id="ARBA00043967"/>
    </source>
</evidence>
<dbReference type="EMBL" id="QEEX01000001">
    <property type="protein sequence ID" value="PWB96674.1"/>
    <property type="molecule type" value="Genomic_DNA"/>
</dbReference>
<proteinExistence type="inferred from homology"/>